<dbReference type="HOGENOM" id="CLU_2957470_0_0_5"/>
<organism evidence="1 2">
    <name type="scientific">Rhizobium etli bv. mimosae str. IE4771</name>
    <dbReference type="NCBI Taxonomy" id="1432050"/>
    <lineage>
        <taxon>Bacteria</taxon>
        <taxon>Pseudomonadati</taxon>
        <taxon>Pseudomonadota</taxon>
        <taxon>Alphaproteobacteria</taxon>
        <taxon>Hyphomicrobiales</taxon>
        <taxon>Rhizobiaceae</taxon>
        <taxon>Rhizobium/Agrobacterium group</taxon>
        <taxon>Rhizobium</taxon>
    </lineage>
</organism>
<geneLocation type="plasmid" evidence="1 2">
    <name>pRetIE4771e</name>
</geneLocation>
<accession>A0A060I8Q0</accession>
<dbReference type="Proteomes" id="UP000027180">
    <property type="component" value="Plasmid pRetIE4771e"/>
</dbReference>
<proteinExistence type="predicted"/>
<sequence>MTELKSGSAAVWWSDDAGSVDQTRRITMAMRPGGKRPDVSYSAKETANSAKMMSFLIFD</sequence>
<protein>
    <submittedName>
        <fullName evidence="1">Uncharacterized protein</fullName>
    </submittedName>
</protein>
<dbReference type="EMBL" id="CP006991">
    <property type="protein sequence ID" value="AIC31343.1"/>
    <property type="molecule type" value="Genomic_DNA"/>
</dbReference>
<name>A0A060I8Q0_RHIET</name>
<dbReference type="KEGG" id="rei:IE4771_PE00117"/>
<reference evidence="1 2" key="1">
    <citation type="submission" date="2013-12" db="EMBL/GenBank/DDBJ databases">
        <title>Complete genome sequence of Rhizobium etli bv. mimosae IE4771.</title>
        <authorList>
            <person name="Bustos P."/>
            <person name="Santamaria R.I."/>
            <person name="Lozano L."/>
            <person name="Ormeno-Orrillo E."/>
            <person name="Rogel M.A."/>
            <person name="Romero D."/>
            <person name="Cevallos M.A."/>
            <person name="Martinez-Romero E."/>
            <person name="Gonzalez V."/>
        </authorList>
    </citation>
    <scope>NUCLEOTIDE SEQUENCE [LARGE SCALE GENOMIC DNA]</scope>
    <source>
        <strain evidence="1 2">IE4771</strain>
        <plasmid evidence="2">Plasmid pRetIE4771e</plasmid>
    </source>
</reference>
<dbReference type="AlphaFoldDB" id="A0A060I8Q0"/>
<evidence type="ECO:0000313" key="1">
    <source>
        <dbReference type="EMBL" id="AIC31343.1"/>
    </source>
</evidence>
<gene>
    <name evidence="1" type="ORF">IE4771_PE00117</name>
</gene>
<evidence type="ECO:0000313" key="2">
    <source>
        <dbReference type="Proteomes" id="UP000027180"/>
    </source>
</evidence>
<keyword evidence="1" id="KW-0614">Plasmid</keyword>